<evidence type="ECO:0000313" key="6">
    <source>
        <dbReference type="Proteomes" id="UP000007523"/>
    </source>
</evidence>
<keyword evidence="3" id="KW-0812">Transmembrane</keyword>
<evidence type="ECO:0000259" key="4">
    <source>
        <dbReference type="Pfam" id="PF01551"/>
    </source>
</evidence>
<dbReference type="CDD" id="cd12797">
    <property type="entry name" value="M23_peptidase"/>
    <property type="match status" value="1"/>
</dbReference>
<reference evidence="5 6" key="1">
    <citation type="journal article" date="2012" name="J. Bacteriol.">
        <title>Complete Genome Sequence of Paenibacillus mucilaginosus 3016, a Bacterium Functional as Microbial Fertilizer.</title>
        <authorList>
            <person name="Ma M."/>
            <person name="Wang Z."/>
            <person name="Li L."/>
            <person name="Jiang X."/>
            <person name="Guan D."/>
            <person name="Cao F."/>
            <person name="Chen H."/>
            <person name="Wang X."/>
            <person name="Shen D."/>
            <person name="Du B."/>
            <person name="Li J."/>
        </authorList>
    </citation>
    <scope>NUCLEOTIDE SEQUENCE [LARGE SCALE GENOMIC DNA]</scope>
    <source>
        <strain evidence="5 6">3016</strain>
    </source>
</reference>
<dbReference type="InterPro" id="IPR016047">
    <property type="entry name" value="M23ase_b-sheet_dom"/>
</dbReference>
<dbReference type="InterPro" id="IPR050570">
    <property type="entry name" value="Cell_wall_metabolism_enzyme"/>
</dbReference>
<evidence type="ECO:0000256" key="3">
    <source>
        <dbReference type="SAM" id="Phobius"/>
    </source>
</evidence>
<dbReference type="PANTHER" id="PTHR21666">
    <property type="entry name" value="PEPTIDASE-RELATED"/>
    <property type="match status" value="1"/>
</dbReference>
<feature type="coiled-coil region" evidence="1">
    <location>
        <begin position="71"/>
        <end position="119"/>
    </location>
</feature>
<dbReference type="KEGG" id="pmq:PM3016_6918"/>
<dbReference type="Pfam" id="PF01551">
    <property type="entry name" value="Peptidase_M23"/>
    <property type="match status" value="1"/>
</dbReference>
<gene>
    <name evidence="5" type="ORF">PM3016_6918</name>
</gene>
<feature type="coiled-coil region" evidence="1">
    <location>
        <begin position="157"/>
        <end position="184"/>
    </location>
</feature>
<evidence type="ECO:0000256" key="1">
    <source>
        <dbReference type="SAM" id="Coils"/>
    </source>
</evidence>
<dbReference type="InterPro" id="IPR011055">
    <property type="entry name" value="Dup_hybrid_motif"/>
</dbReference>
<dbReference type="Proteomes" id="UP000007523">
    <property type="component" value="Chromosome"/>
</dbReference>
<dbReference type="PANTHER" id="PTHR21666:SF270">
    <property type="entry name" value="MUREIN HYDROLASE ACTIVATOR ENVC"/>
    <property type="match status" value="1"/>
</dbReference>
<feature type="transmembrane region" description="Helical" evidence="3">
    <location>
        <begin position="30"/>
        <end position="51"/>
    </location>
</feature>
<organism evidence="5 6">
    <name type="scientific">Paenibacillus mucilaginosus 3016</name>
    <dbReference type="NCBI Taxonomy" id="1116391"/>
    <lineage>
        <taxon>Bacteria</taxon>
        <taxon>Bacillati</taxon>
        <taxon>Bacillota</taxon>
        <taxon>Bacilli</taxon>
        <taxon>Bacillales</taxon>
        <taxon>Paenibacillaceae</taxon>
        <taxon>Paenibacillus</taxon>
    </lineage>
</organism>
<dbReference type="AlphaFoldDB" id="H6NQP7"/>
<proteinExistence type="predicted"/>
<dbReference type="GO" id="GO:0004222">
    <property type="term" value="F:metalloendopeptidase activity"/>
    <property type="evidence" value="ECO:0007669"/>
    <property type="project" value="TreeGrafter"/>
</dbReference>
<evidence type="ECO:0000256" key="2">
    <source>
        <dbReference type="SAM" id="MobiDB-lite"/>
    </source>
</evidence>
<feature type="compositionally biased region" description="Low complexity" evidence="2">
    <location>
        <begin position="120"/>
        <end position="142"/>
    </location>
</feature>
<protein>
    <submittedName>
        <fullName evidence="5">Peptidase M23B</fullName>
    </submittedName>
</protein>
<keyword evidence="3" id="KW-0472">Membrane</keyword>
<dbReference type="SUPFAM" id="SSF51261">
    <property type="entry name" value="Duplicated hybrid motif"/>
    <property type="match status" value="1"/>
</dbReference>
<sequence length="337" mass="36788">MNFKWFRNKLTFVIIPEANGSVVRVNLSRGLIGGALLLAVLLIGASGIIYFRHLHSTASAYLRTSELNGRTARLEQDLKGKNAAIEQLQNELHSLSKQAEQVHSRMEEMKRLEQELKKLAPGSAPASGGSGGTPAVSAAAGSGAAGGMGGPAVPVTARDMQELANLTEARYLELEREMTRLQGHFTRSKQLLLEKLERQRRTPSLWPTLSKIVTSPYGYRKDPFTKKLSFHRGIDIAGKMNDPVYAAAGGTVREVGYDKLHGHNVILEHADGLRTWYMHLSSASVRKGQTVDKGQQIGKLGTTGRSTGPHLHYEIQLGGKSTDPAPYLPASYRKEKG</sequence>
<feature type="region of interest" description="Disordered" evidence="2">
    <location>
        <begin position="318"/>
        <end position="337"/>
    </location>
</feature>
<evidence type="ECO:0000313" key="5">
    <source>
        <dbReference type="EMBL" id="AFC33515.1"/>
    </source>
</evidence>
<feature type="domain" description="M23ase beta-sheet core" evidence="4">
    <location>
        <begin position="230"/>
        <end position="324"/>
    </location>
</feature>
<feature type="region of interest" description="Disordered" evidence="2">
    <location>
        <begin position="119"/>
        <end position="146"/>
    </location>
</feature>
<keyword evidence="3" id="KW-1133">Transmembrane helix</keyword>
<dbReference type="EMBL" id="CP003235">
    <property type="protein sequence ID" value="AFC33515.1"/>
    <property type="molecule type" value="Genomic_DNA"/>
</dbReference>
<dbReference type="Gene3D" id="2.70.70.10">
    <property type="entry name" value="Glucose Permease (Domain IIA)"/>
    <property type="match status" value="1"/>
</dbReference>
<keyword evidence="1" id="KW-0175">Coiled coil</keyword>
<dbReference type="RefSeq" id="WP_014372488.1">
    <property type="nucleotide sequence ID" value="NC_016935.1"/>
</dbReference>
<dbReference type="STRING" id="1116391.PM3016_6918"/>
<accession>H6NQP7</accession>
<name>H6NQP7_9BACL</name>
<keyword evidence="6" id="KW-1185">Reference proteome</keyword>
<dbReference type="HOGENOM" id="CLU_029425_2_4_9"/>